<accession>N0B1X4</accession>
<evidence type="ECO:0000313" key="3">
    <source>
        <dbReference type="Proteomes" id="UP000005952"/>
    </source>
</evidence>
<reference evidence="2 3" key="1">
    <citation type="journal article" date="2013" name="Genome Announc.">
        <title>Genome sequences for three denitrifying bacterial strains isolated from a uranium- and nitrate-contaminated subsurface environment.</title>
        <authorList>
            <person name="Venkatramanan R."/>
            <person name="Prakash O."/>
            <person name="Woyke T."/>
            <person name="Chain P."/>
            <person name="Goodwin L.A."/>
            <person name="Watson D."/>
            <person name="Brooks S."/>
            <person name="Kostka J.E."/>
            <person name="Green S.J."/>
        </authorList>
    </citation>
    <scope>NUCLEOTIDE SEQUENCE [LARGE SCALE GENOMIC DNA]</scope>
    <source>
        <strain evidence="2 3">1NES1</strain>
    </source>
</reference>
<dbReference type="HOGENOM" id="CLU_065947_2_1_5"/>
<proteinExistence type="predicted"/>
<keyword evidence="3" id="KW-1185">Reference proteome</keyword>
<dbReference type="InterPro" id="IPR002725">
    <property type="entry name" value="YgjP-like_metallopeptidase"/>
</dbReference>
<dbReference type="InterPro" id="IPR053136">
    <property type="entry name" value="UTP_pyrophosphatase-like"/>
</dbReference>
<dbReference type="RefSeq" id="WP_015596240.1">
    <property type="nucleotide sequence ID" value="NC_021172.1"/>
</dbReference>
<dbReference type="EMBL" id="CP005587">
    <property type="protein sequence ID" value="AGK56202.1"/>
    <property type="molecule type" value="Genomic_DNA"/>
</dbReference>
<dbReference type="AlphaFoldDB" id="N0B1X4"/>
<feature type="domain" description="YgjP-like metallopeptidase" evidence="1">
    <location>
        <begin position="37"/>
        <end position="239"/>
    </location>
</feature>
<protein>
    <recommendedName>
        <fullName evidence="1">YgjP-like metallopeptidase domain-containing protein</fullName>
    </recommendedName>
</protein>
<evidence type="ECO:0000259" key="1">
    <source>
        <dbReference type="Pfam" id="PF01863"/>
    </source>
</evidence>
<dbReference type="PANTHER" id="PTHR30399">
    <property type="entry name" value="UNCHARACTERIZED PROTEIN YGJP"/>
    <property type="match status" value="1"/>
</dbReference>
<dbReference type="Gene3D" id="3.30.2010.10">
    <property type="entry name" value="Metalloproteases ('zincins'), catalytic domain"/>
    <property type="match status" value="1"/>
</dbReference>
<gene>
    <name evidence="2" type="ORF">HYPDE_22578</name>
</gene>
<dbReference type="CDD" id="cd07344">
    <property type="entry name" value="M48_yhfN_like"/>
    <property type="match status" value="1"/>
</dbReference>
<dbReference type="Pfam" id="PF01863">
    <property type="entry name" value="YgjP-like"/>
    <property type="match status" value="1"/>
</dbReference>
<dbReference type="KEGG" id="hdt:HYPDE_22578"/>
<name>N0B1X4_9HYPH</name>
<organism evidence="2 3">
    <name type="scientific">Hyphomicrobium denitrificans 1NES1</name>
    <dbReference type="NCBI Taxonomy" id="670307"/>
    <lineage>
        <taxon>Bacteria</taxon>
        <taxon>Pseudomonadati</taxon>
        <taxon>Pseudomonadota</taxon>
        <taxon>Alphaproteobacteria</taxon>
        <taxon>Hyphomicrobiales</taxon>
        <taxon>Hyphomicrobiaceae</taxon>
        <taxon>Hyphomicrobium</taxon>
    </lineage>
</organism>
<dbReference type="PANTHER" id="PTHR30399:SF1">
    <property type="entry name" value="UTP PYROPHOSPHATASE"/>
    <property type="match status" value="1"/>
</dbReference>
<dbReference type="OrthoDB" id="9795402at2"/>
<evidence type="ECO:0000313" key="2">
    <source>
        <dbReference type="EMBL" id="AGK56202.1"/>
    </source>
</evidence>
<dbReference type="eggNOG" id="COG1451">
    <property type="taxonomic scope" value="Bacteria"/>
</dbReference>
<sequence>MGIKTKPHIAELSSQSRAIRLEDIGAQLEVRRHPSARRLTLRVSRTRRAVIVTLPLQCDLDEASTFLNRHIDWVRARLDSLPNHVPFEDQAAMPLRGEPHRIAFTGAARTHIISIDHDARNHPTILVPGPKDLAANRLTRWLFEQAKGDLEKSVTKHAALLSLKAKRIAIRDQTSRWGSCSTTGALSFSWRLILAPPFVLDYVAAHEVAHLSEMNHGPKFWAMVKKIRPEFEAAKQWLQVRGPDLHRYGPAHGRNH</sequence>
<dbReference type="Proteomes" id="UP000005952">
    <property type="component" value="Chromosome"/>
</dbReference>